<dbReference type="EnsemblPlants" id="TuG1812G0400001536.01.T01">
    <property type="protein sequence ID" value="TuG1812G0400001536.01.T01.cds285998"/>
    <property type="gene ID" value="TuG1812G0400001536.01"/>
</dbReference>
<evidence type="ECO:0000256" key="1">
    <source>
        <dbReference type="SAM" id="MobiDB-lite"/>
    </source>
</evidence>
<evidence type="ECO:0000313" key="2">
    <source>
        <dbReference type="EnsemblPlants" id="TuG1812G0400001536.01.T01.cds285998"/>
    </source>
</evidence>
<reference evidence="2" key="3">
    <citation type="submission" date="2022-06" db="UniProtKB">
        <authorList>
            <consortium name="EnsemblPlants"/>
        </authorList>
    </citation>
    <scope>IDENTIFICATION</scope>
</reference>
<keyword evidence="3" id="KW-1185">Reference proteome</keyword>
<accession>A0A8R7U5B7</accession>
<feature type="region of interest" description="Disordered" evidence="1">
    <location>
        <begin position="82"/>
        <end position="148"/>
    </location>
</feature>
<dbReference type="AlphaFoldDB" id="A0A8R7U5B7"/>
<evidence type="ECO:0000313" key="3">
    <source>
        <dbReference type="Proteomes" id="UP000015106"/>
    </source>
</evidence>
<reference evidence="3" key="1">
    <citation type="journal article" date="2013" name="Nature">
        <title>Draft genome of the wheat A-genome progenitor Triticum urartu.</title>
        <authorList>
            <person name="Ling H.Q."/>
            <person name="Zhao S."/>
            <person name="Liu D."/>
            <person name="Wang J."/>
            <person name="Sun H."/>
            <person name="Zhang C."/>
            <person name="Fan H."/>
            <person name="Li D."/>
            <person name="Dong L."/>
            <person name="Tao Y."/>
            <person name="Gao C."/>
            <person name="Wu H."/>
            <person name="Li Y."/>
            <person name="Cui Y."/>
            <person name="Guo X."/>
            <person name="Zheng S."/>
            <person name="Wang B."/>
            <person name="Yu K."/>
            <person name="Liang Q."/>
            <person name="Yang W."/>
            <person name="Lou X."/>
            <person name="Chen J."/>
            <person name="Feng M."/>
            <person name="Jian J."/>
            <person name="Zhang X."/>
            <person name="Luo G."/>
            <person name="Jiang Y."/>
            <person name="Liu J."/>
            <person name="Wang Z."/>
            <person name="Sha Y."/>
            <person name="Zhang B."/>
            <person name="Wu H."/>
            <person name="Tang D."/>
            <person name="Shen Q."/>
            <person name="Xue P."/>
            <person name="Zou S."/>
            <person name="Wang X."/>
            <person name="Liu X."/>
            <person name="Wang F."/>
            <person name="Yang Y."/>
            <person name="An X."/>
            <person name="Dong Z."/>
            <person name="Zhang K."/>
            <person name="Zhang X."/>
            <person name="Luo M.C."/>
            <person name="Dvorak J."/>
            <person name="Tong Y."/>
            <person name="Wang J."/>
            <person name="Yang H."/>
            <person name="Li Z."/>
            <person name="Wang D."/>
            <person name="Zhang A."/>
            <person name="Wang J."/>
        </authorList>
    </citation>
    <scope>NUCLEOTIDE SEQUENCE</scope>
    <source>
        <strain evidence="3">cv. G1812</strain>
    </source>
</reference>
<dbReference type="Proteomes" id="UP000015106">
    <property type="component" value="Chromosome 4"/>
</dbReference>
<feature type="compositionally biased region" description="Polar residues" evidence="1">
    <location>
        <begin position="94"/>
        <end position="105"/>
    </location>
</feature>
<protein>
    <submittedName>
        <fullName evidence="2">Uncharacterized protein</fullName>
    </submittedName>
</protein>
<name>A0A8R7U5B7_TRIUA</name>
<dbReference type="Gramene" id="TuG1812G0400001536.01.T01">
    <property type="protein sequence ID" value="TuG1812G0400001536.01.T01.cds285998"/>
    <property type="gene ID" value="TuG1812G0400001536.01"/>
</dbReference>
<sequence>MDPSLLPPLLPLLFPDSTDSLPPLARSVLLASSHPLLCIVPVASPFVVRSLPLGLILSTTGAQVPWHCATVRPRALASVLSRTPSWPDDRHPSSHQPTISQSTASAAPLVHSPPASTTSSTHSTGSTITNIPATESNPLDAAEEEKRSTGAGAAQMLCSAFNCSDVVCC</sequence>
<organism evidence="2 3">
    <name type="scientific">Triticum urartu</name>
    <name type="common">Red wild einkorn</name>
    <name type="synonym">Crithodium urartu</name>
    <dbReference type="NCBI Taxonomy" id="4572"/>
    <lineage>
        <taxon>Eukaryota</taxon>
        <taxon>Viridiplantae</taxon>
        <taxon>Streptophyta</taxon>
        <taxon>Embryophyta</taxon>
        <taxon>Tracheophyta</taxon>
        <taxon>Spermatophyta</taxon>
        <taxon>Magnoliopsida</taxon>
        <taxon>Liliopsida</taxon>
        <taxon>Poales</taxon>
        <taxon>Poaceae</taxon>
        <taxon>BOP clade</taxon>
        <taxon>Pooideae</taxon>
        <taxon>Triticodae</taxon>
        <taxon>Triticeae</taxon>
        <taxon>Triticinae</taxon>
        <taxon>Triticum</taxon>
    </lineage>
</organism>
<feature type="compositionally biased region" description="Low complexity" evidence="1">
    <location>
        <begin position="112"/>
        <end position="129"/>
    </location>
</feature>
<reference evidence="2" key="2">
    <citation type="submission" date="2018-03" db="EMBL/GenBank/DDBJ databases">
        <title>The Triticum urartu genome reveals the dynamic nature of wheat genome evolution.</title>
        <authorList>
            <person name="Ling H."/>
            <person name="Ma B."/>
            <person name="Shi X."/>
            <person name="Liu H."/>
            <person name="Dong L."/>
            <person name="Sun H."/>
            <person name="Cao Y."/>
            <person name="Gao Q."/>
            <person name="Zheng S."/>
            <person name="Li Y."/>
            <person name="Yu Y."/>
            <person name="Du H."/>
            <person name="Qi M."/>
            <person name="Li Y."/>
            <person name="Yu H."/>
            <person name="Cui Y."/>
            <person name="Wang N."/>
            <person name="Chen C."/>
            <person name="Wu H."/>
            <person name="Zhao Y."/>
            <person name="Zhang J."/>
            <person name="Li Y."/>
            <person name="Zhou W."/>
            <person name="Zhang B."/>
            <person name="Hu W."/>
            <person name="Eijk M."/>
            <person name="Tang J."/>
            <person name="Witsenboer H."/>
            <person name="Zhao S."/>
            <person name="Li Z."/>
            <person name="Zhang A."/>
            <person name="Wang D."/>
            <person name="Liang C."/>
        </authorList>
    </citation>
    <scope>NUCLEOTIDE SEQUENCE [LARGE SCALE GENOMIC DNA]</scope>
    <source>
        <strain evidence="2">cv. G1812</strain>
    </source>
</reference>
<proteinExistence type="predicted"/>